<feature type="domain" description="DUF218" evidence="3">
    <location>
        <begin position="111"/>
        <end position="228"/>
    </location>
</feature>
<dbReference type="InterPro" id="IPR003848">
    <property type="entry name" value="DUF218"/>
</dbReference>
<comment type="caution">
    <text evidence="4">The sequence shown here is derived from an EMBL/GenBank/DDBJ whole genome shotgun (WGS) entry which is preliminary data.</text>
</comment>
<dbReference type="Pfam" id="PF02698">
    <property type="entry name" value="DUF218"/>
    <property type="match status" value="1"/>
</dbReference>
<keyword evidence="2" id="KW-0812">Transmembrane</keyword>
<sequence>MDLRAAGHDLAAHARARAPPRRPLPHRSSRRRLSGYARVCGDRSATPPARKGCDLRGKVRPSRKALRRAYQGLVLLSVLALAPMTWAWLGSSAHRVTAEGAGWLARVPTAQAALVLGAGLYAGRPTPMLARRLDIAADLYHAGKVRALLLSGDNSRKDYDEPTAMRDYLRARDVPDAVMVLDYAGFDTWDSCVRAREVFGAERVTVVTQEFHLPRAVVLCRTAGLEAFGAGDDSSRRWAATTYVYAARELLATAKAFADAVVLGSDPVFPGPREVSLARILAQR</sequence>
<keyword evidence="2" id="KW-0472">Membrane</keyword>
<evidence type="ECO:0000313" key="5">
    <source>
        <dbReference type="Proteomes" id="UP000249304"/>
    </source>
</evidence>
<feature type="compositionally biased region" description="Basic and acidic residues" evidence="1">
    <location>
        <begin position="1"/>
        <end position="12"/>
    </location>
</feature>
<evidence type="ECO:0000259" key="3">
    <source>
        <dbReference type="Pfam" id="PF02698"/>
    </source>
</evidence>
<dbReference type="CDD" id="cd06259">
    <property type="entry name" value="YdcF-like"/>
    <property type="match status" value="1"/>
</dbReference>
<dbReference type="OrthoDB" id="9782395at2"/>
<evidence type="ECO:0000256" key="1">
    <source>
        <dbReference type="SAM" id="MobiDB-lite"/>
    </source>
</evidence>
<keyword evidence="5" id="KW-1185">Reference proteome</keyword>
<name>A0A2W2EQC2_9ACTN</name>
<keyword evidence="2" id="KW-1133">Transmembrane helix</keyword>
<dbReference type="EMBL" id="POUD01000209">
    <property type="protein sequence ID" value="PZG11497.1"/>
    <property type="molecule type" value="Genomic_DNA"/>
</dbReference>
<dbReference type="Proteomes" id="UP000249304">
    <property type="component" value="Unassembled WGS sequence"/>
</dbReference>
<dbReference type="GO" id="GO:0005886">
    <property type="term" value="C:plasma membrane"/>
    <property type="evidence" value="ECO:0007669"/>
    <property type="project" value="TreeGrafter"/>
</dbReference>
<feature type="compositionally biased region" description="Basic residues" evidence="1">
    <location>
        <begin position="14"/>
        <end position="30"/>
    </location>
</feature>
<protein>
    <recommendedName>
        <fullName evidence="3">DUF218 domain-containing protein</fullName>
    </recommendedName>
</protein>
<reference evidence="4 5" key="1">
    <citation type="submission" date="2018-01" db="EMBL/GenBank/DDBJ databases">
        <title>Draft genome sequence of Nonomuraea sp. KC333.</title>
        <authorList>
            <person name="Sahin N."/>
            <person name="Saygin H."/>
            <person name="Ay H."/>
        </authorList>
    </citation>
    <scope>NUCLEOTIDE SEQUENCE [LARGE SCALE GENOMIC DNA]</scope>
    <source>
        <strain evidence="4 5">KC333</strain>
    </source>
</reference>
<feature type="transmembrane region" description="Helical" evidence="2">
    <location>
        <begin position="69"/>
        <end position="89"/>
    </location>
</feature>
<organism evidence="4 5">
    <name type="scientific">Nonomuraea aridisoli</name>
    <dbReference type="NCBI Taxonomy" id="2070368"/>
    <lineage>
        <taxon>Bacteria</taxon>
        <taxon>Bacillati</taxon>
        <taxon>Actinomycetota</taxon>
        <taxon>Actinomycetes</taxon>
        <taxon>Streptosporangiales</taxon>
        <taxon>Streptosporangiaceae</taxon>
        <taxon>Nonomuraea</taxon>
    </lineage>
</organism>
<dbReference type="AlphaFoldDB" id="A0A2W2EQC2"/>
<dbReference type="InterPro" id="IPR051599">
    <property type="entry name" value="Cell_Envelope_Assoc"/>
</dbReference>
<evidence type="ECO:0000256" key="2">
    <source>
        <dbReference type="SAM" id="Phobius"/>
    </source>
</evidence>
<dbReference type="PANTHER" id="PTHR30336:SF6">
    <property type="entry name" value="INTEGRAL MEMBRANE PROTEIN"/>
    <property type="match status" value="1"/>
</dbReference>
<evidence type="ECO:0000313" key="4">
    <source>
        <dbReference type="EMBL" id="PZG11497.1"/>
    </source>
</evidence>
<gene>
    <name evidence="4" type="ORF">C1J01_34815</name>
</gene>
<dbReference type="PANTHER" id="PTHR30336">
    <property type="entry name" value="INNER MEMBRANE PROTEIN, PROBABLE PERMEASE"/>
    <property type="match status" value="1"/>
</dbReference>
<proteinExistence type="predicted"/>
<accession>A0A2W2EQC2</accession>
<feature type="region of interest" description="Disordered" evidence="1">
    <location>
        <begin position="1"/>
        <end position="30"/>
    </location>
</feature>
<feature type="transmembrane region" description="Helical" evidence="2">
    <location>
        <begin position="101"/>
        <end position="122"/>
    </location>
</feature>